<dbReference type="EMBL" id="LXPE01000008">
    <property type="protein sequence ID" value="OBA27571.1"/>
    <property type="molecule type" value="Genomic_DNA"/>
</dbReference>
<reference evidence="3" key="1">
    <citation type="journal article" date="2016" name="Proc. Natl. Acad. Sci. U.S.A.">
        <title>Comparative genomics of biotechnologically important yeasts.</title>
        <authorList>
            <person name="Riley R."/>
            <person name="Haridas S."/>
            <person name="Wolfe K.H."/>
            <person name="Lopes M.R."/>
            <person name="Hittinger C.T."/>
            <person name="Goeker M."/>
            <person name="Salamov A.A."/>
            <person name="Wisecaver J.H."/>
            <person name="Long T.M."/>
            <person name="Calvey C.H."/>
            <person name="Aerts A.L."/>
            <person name="Barry K.W."/>
            <person name="Choi C."/>
            <person name="Clum A."/>
            <person name="Coughlan A.Y."/>
            <person name="Deshpande S."/>
            <person name="Douglass A.P."/>
            <person name="Hanson S.J."/>
            <person name="Klenk H.-P."/>
            <person name="LaButti K.M."/>
            <person name="Lapidus A."/>
            <person name="Lindquist E.A."/>
            <person name="Lipzen A.M."/>
            <person name="Meier-Kolthoff J.P."/>
            <person name="Ohm R.A."/>
            <person name="Otillar R.P."/>
            <person name="Pangilinan J.L."/>
            <person name="Peng Y."/>
            <person name="Rokas A."/>
            <person name="Rosa C.A."/>
            <person name="Scheuner C."/>
            <person name="Sibirny A.A."/>
            <person name="Slot J.C."/>
            <person name="Stielow J.B."/>
            <person name="Sun H."/>
            <person name="Kurtzman C.P."/>
            <person name="Blackwell M."/>
            <person name="Grigoriev I.V."/>
            <person name="Jeffries T.W."/>
        </authorList>
    </citation>
    <scope>NUCLEOTIDE SEQUENCE [LARGE SCALE GENOMIC DNA]</scope>
    <source>
        <strain evidence="3">NRRL Y-1626</strain>
    </source>
</reference>
<name>A0A1B7TFS0_9ASCO</name>
<feature type="region of interest" description="Disordered" evidence="1">
    <location>
        <begin position="215"/>
        <end position="253"/>
    </location>
</feature>
<feature type="compositionally biased region" description="Basic residues" evidence="1">
    <location>
        <begin position="240"/>
        <end position="253"/>
    </location>
</feature>
<gene>
    <name evidence="2" type="ORF">HANVADRAFT_1777</name>
</gene>
<dbReference type="OrthoDB" id="3970915at2759"/>
<dbReference type="Proteomes" id="UP000092321">
    <property type="component" value="Unassembled WGS sequence"/>
</dbReference>
<keyword evidence="3" id="KW-1185">Reference proteome</keyword>
<organism evidence="2 3">
    <name type="scientific">Hanseniaspora valbyensis NRRL Y-1626</name>
    <dbReference type="NCBI Taxonomy" id="766949"/>
    <lineage>
        <taxon>Eukaryota</taxon>
        <taxon>Fungi</taxon>
        <taxon>Dikarya</taxon>
        <taxon>Ascomycota</taxon>
        <taxon>Saccharomycotina</taxon>
        <taxon>Saccharomycetes</taxon>
        <taxon>Saccharomycodales</taxon>
        <taxon>Saccharomycodaceae</taxon>
        <taxon>Hanseniaspora</taxon>
    </lineage>
</organism>
<accession>A0A1B7TFS0</accession>
<sequence>VPTDLKIEHFIFAMLEGFPHHLRFDSCVKKVQDSGFYDLDIDEINNSSKLNNELHLEEFKTNNATEGDISASEQLSLILETYKKNLDVGLTKLDEKYPNYTDGKKSIETTDLIADQSAKYNKDFNNIKSNTEVDSTLDSLKNVLSQGEYFSSKKIVTPKIVINKPNDVSSKPPVNRTIKLQPVKSPKDKLNPVTSNNGLRRYQTLSVGDVLKNGFEESSESNGLKRIKTSTSQKSDEKKSKKKFSLRGLFKRS</sequence>
<evidence type="ECO:0000256" key="1">
    <source>
        <dbReference type="SAM" id="MobiDB-lite"/>
    </source>
</evidence>
<dbReference type="AlphaFoldDB" id="A0A1B7TFS0"/>
<feature type="non-terminal residue" evidence="2">
    <location>
        <position position="1"/>
    </location>
</feature>
<evidence type="ECO:0000313" key="3">
    <source>
        <dbReference type="Proteomes" id="UP000092321"/>
    </source>
</evidence>
<protein>
    <submittedName>
        <fullName evidence="2">Uncharacterized protein</fullName>
    </submittedName>
</protein>
<proteinExistence type="predicted"/>
<evidence type="ECO:0000313" key="2">
    <source>
        <dbReference type="EMBL" id="OBA27571.1"/>
    </source>
</evidence>
<comment type="caution">
    <text evidence="2">The sequence shown here is derived from an EMBL/GenBank/DDBJ whole genome shotgun (WGS) entry which is preliminary data.</text>
</comment>